<keyword evidence="1" id="KW-0805">Transcription regulation</keyword>
<dbReference type="OrthoDB" id="3523737at2"/>
<dbReference type="SMART" id="SM00345">
    <property type="entry name" value="HTH_GNTR"/>
    <property type="match status" value="1"/>
</dbReference>
<dbReference type="SMART" id="SM00895">
    <property type="entry name" value="FCD"/>
    <property type="match status" value="1"/>
</dbReference>
<dbReference type="Pfam" id="PF07729">
    <property type="entry name" value="FCD"/>
    <property type="match status" value="1"/>
</dbReference>
<keyword evidence="3" id="KW-0804">Transcription</keyword>
<dbReference type="InterPro" id="IPR036390">
    <property type="entry name" value="WH_DNA-bd_sf"/>
</dbReference>
<dbReference type="Gene3D" id="1.10.10.10">
    <property type="entry name" value="Winged helix-like DNA-binding domain superfamily/Winged helix DNA-binding domain"/>
    <property type="match status" value="1"/>
</dbReference>
<dbReference type="AlphaFoldDB" id="A0A5P9Q6V0"/>
<reference evidence="5 6" key="1">
    <citation type="submission" date="2019-10" db="EMBL/GenBank/DDBJ databases">
        <title>Genome sequence of Luteimicrobium xylanilyticum HY-24.</title>
        <authorList>
            <person name="Kim D.Y."/>
            <person name="Park H.-Y."/>
        </authorList>
    </citation>
    <scope>NUCLEOTIDE SEQUENCE [LARGE SCALE GENOMIC DNA]</scope>
    <source>
        <strain evidence="5 6">HY-24</strain>
    </source>
</reference>
<dbReference type="RefSeq" id="WP_036953557.1">
    <property type="nucleotide sequence ID" value="NZ_BAABIH010000013.1"/>
</dbReference>
<keyword evidence="2" id="KW-0238">DNA-binding</keyword>
<evidence type="ECO:0000256" key="3">
    <source>
        <dbReference type="ARBA" id="ARBA00023163"/>
    </source>
</evidence>
<proteinExistence type="predicted"/>
<organism evidence="5 6">
    <name type="scientific">Luteimicrobium xylanilyticum</name>
    <dbReference type="NCBI Taxonomy" id="1133546"/>
    <lineage>
        <taxon>Bacteria</taxon>
        <taxon>Bacillati</taxon>
        <taxon>Actinomycetota</taxon>
        <taxon>Actinomycetes</taxon>
        <taxon>Micrococcales</taxon>
        <taxon>Luteimicrobium</taxon>
    </lineage>
</organism>
<gene>
    <name evidence="5" type="ORF">KDY119_00632</name>
</gene>
<evidence type="ECO:0000256" key="1">
    <source>
        <dbReference type="ARBA" id="ARBA00023015"/>
    </source>
</evidence>
<evidence type="ECO:0000313" key="5">
    <source>
        <dbReference type="EMBL" id="QFU97138.1"/>
    </source>
</evidence>
<evidence type="ECO:0000313" key="6">
    <source>
        <dbReference type="Proteomes" id="UP000326702"/>
    </source>
</evidence>
<dbReference type="KEGG" id="lxl:KDY119_00632"/>
<dbReference type="GO" id="GO:0003677">
    <property type="term" value="F:DNA binding"/>
    <property type="evidence" value="ECO:0007669"/>
    <property type="project" value="UniProtKB-KW"/>
</dbReference>
<dbReference type="GO" id="GO:0003700">
    <property type="term" value="F:DNA-binding transcription factor activity"/>
    <property type="evidence" value="ECO:0007669"/>
    <property type="project" value="InterPro"/>
</dbReference>
<feature type="domain" description="HTH gntR-type" evidence="4">
    <location>
        <begin position="1"/>
        <end position="69"/>
    </location>
</feature>
<dbReference type="InterPro" id="IPR000524">
    <property type="entry name" value="Tscrpt_reg_HTH_GntR"/>
</dbReference>
<dbReference type="SUPFAM" id="SSF46785">
    <property type="entry name" value="Winged helix' DNA-binding domain"/>
    <property type="match status" value="1"/>
</dbReference>
<dbReference type="InterPro" id="IPR011711">
    <property type="entry name" value="GntR_C"/>
</dbReference>
<accession>A0A5P9Q6V0</accession>
<dbReference type="InterPro" id="IPR036388">
    <property type="entry name" value="WH-like_DNA-bd_sf"/>
</dbReference>
<dbReference type="PROSITE" id="PS50949">
    <property type="entry name" value="HTH_GNTR"/>
    <property type="match status" value="1"/>
</dbReference>
<dbReference type="SUPFAM" id="SSF48008">
    <property type="entry name" value="GntR ligand-binding domain-like"/>
    <property type="match status" value="1"/>
</dbReference>
<evidence type="ECO:0000259" key="4">
    <source>
        <dbReference type="PROSITE" id="PS50949"/>
    </source>
</evidence>
<dbReference type="Pfam" id="PF00392">
    <property type="entry name" value="GntR"/>
    <property type="match status" value="1"/>
</dbReference>
<evidence type="ECO:0000256" key="2">
    <source>
        <dbReference type="ARBA" id="ARBA00023125"/>
    </source>
</evidence>
<keyword evidence="6" id="KW-1185">Reference proteome</keyword>
<sequence>MAVTDQAIDKLRGMIASGELQPGQRLPREADLAADLGLSRSSLREAVRALSLLRILDVRQGDGTYVSSLSSESLVDTLSFIADFHQDSSVLDLLEVRRILEPAASARAARRAGPDDVERLRAILAGADADSPVEELVAVDVEFHRAVAELAGNPVLASLVESVSSRTHRARTWRGITEEGALARTLAEHAAILGAIAVGDADLARAWAEVHVGGVEAWLRQSL</sequence>
<dbReference type="PANTHER" id="PTHR43537">
    <property type="entry name" value="TRANSCRIPTIONAL REGULATOR, GNTR FAMILY"/>
    <property type="match status" value="1"/>
</dbReference>
<dbReference type="EMBL" id="CP045529">
    <property type="protein sequence ID" value="QFU97138.1"/>
    <property type="molecule type" value="Genomic_DNA"/>
</dbReference>
<name>A0A5P9Q6V0_9MICO</name>
<dbReference type="CDD" id="cd07377">
    <property type="entry name" value="WHTH_GntR"/>
    <property type="match status" value="1"/>
</dbReference>
<dbReference type="PANTHER" id="PTHR43537:SF5">
    <property type="entry name" value="UXU OPERON TRANSCRIPTIONAL REGULATOR"/>
    <property type="match status" value="1"/>
</dbReference>
<dbReference type="Gene3D" id="1.20.120.530">
    <property type="entry name" value="GntR ligand-binding domain-like"/>
    <property type="match status" value="1"/>
</dbReference>
<dbReference type="Proteomes" id="UP000326702">
    <property type="component" value="Chromosome"/>
</dbReference>
<protein>
    <submittedName>
        <fullName evidence="5">Mannosyl-D-glycerate transport/metabolism system repressor MngR</fullName>
    </submittedName>
</protein>
<dbReference type="InterPro" id="IPR008920">
    <property type="entry name" value="TF_FadR/GntR_C"/>
</dbReference>